<dbReference type="InterPro" id="IPR050523">
    <property type="entry name" value="AKR_Detox_Biosynth"/>
</dbReference>
<dbReference type="Gene3D" id="3.20.20.100">
    <property type="entry name" value="NADP-dependent oxidoreductase domain"/>
    <property type="match status" value="1"/>
</dbReference>
<comment type="caution">
    <text evidence="3">The sequence shown here is derived from an EMBL/GenBank/DDBJ whole genome shotgun (WGS) entry which is preliminary data.</text>
</comment>
<dbReference type="GO" id="GO:0016491">
    <property type="term" value="F:oxidoreductase activity"/>
    <property type="evidence" value="ECO:0007669"/>
    <property type="project" value="UniProtKB-KW"/>
</dbReference>
<sequence length="360" mass="39394">MSTDFYRQLSPGCGLRVSPLTLGTITFGGDHGMEYFGHVDVDGAVDLLSRAKDAGINLVDTANFYSTGVAEEVLGKALASSRSFDDLLVTSKVRMVVGDGPNDGGQSRWHILDQVDKTLRRLGRDHLDLYYLHEWDGQTPLEETLQTMDQLVRSGKIRYYGVSNYTSWQLMKVLMTCERNGFIKPVSQQIYYTPQARDAEYEMIPAAIDQGLGSQVWSPLGMGLLTGKYRRGVQPESPARMVDGPGTDVIVTDRENLYDMVDTLDEVASAHGASVAQVTLAWLLTRPGITNLVVGARTTAQWEDSLGAVDLTLSDEEIARIAAVSAPAVRYPFWHQVDLASDRLSAADRSIIGTTAGQLG</sequence>
<evidence type="ECO:0000256" key="1">
    <source>
        <dbReference type="ARBA" id="ARBA00023002"/>
    </source>
</evidence>
<dbReference type="GO" id="GO:0005829">
    <property type="term" value="C:cytosol"/>
    <property type="evidence" value="ECO:0007669"/>
    <property type="project" value="UniProtKB-ARBA"/>
</dbReference>
<accession>A0A3D4SWW8</accession>
<keyword evidence="1" id="KW-0560">Oxidoreductase</keyword>
<dbReference type="InterPro" id="IPR036812">
    <property type="entry name" value="NAD(P)_OxRdtase_dom_sf"/>
</dbReference>
<dbReference type="RefSeq" id="WP_273051142.1">
    <property type="nucleotide sequence ID" value="NZ_DAITTW010000044.1"/>
</dbReference>
<dbReference type="EMBL" id="DQID01000083">
    <property type="protein sequence ID" value="HCT13779.1"/>
    <property type="molecule type" value="Genomic_DNA"/>
</dbReference>
<name>A0A3D4SWW8_9CORY</name>
<proteinExistence type="predicted"/>
<protein>
    <submittedName>
        <fullName evidence="3">Aldo/keto reductase</fullName>
    </submittedName>
</protein>
<organism evidence="3 4">
    <name type="scientific">Corynebacterium nuruki</name>
    <dbReference type="NCBI Taxonomy" id="1032851"/>
    <lineage>
        <taxon>Bacteria</taxon>
        <taxon>Bacillati</taxon>
        <taxon>Actinomycetota</taxon>
        <taxon>Actinomycetes</taxon>
        <taxon>Mycobacteriales</taxon>
        <taxon>Corynebacteriaceae</taxon>
        <taxon>Corynebacterium</taxon>
    </lineage>
</organism>
<dbReference type="Proteomes" id="UP000261739">
    <property type="component" value="Unassembled WGS sequence"/>
</dbReference>
<evidence type="ECO:0000259" key="2">
    <source>
        <dbReference type="Pfam" id="PF00248"/>
    </source>
</evidence>
<dbReference type="FunFam" id="3.20.20.100:FF:000004">
    <property type="entry name" value="Oxidoreductase, aldo/keto reductase"/>
    <property type="match status" value="1"/>
</dbReference>
<dbReference type="PANTHER" id="PTHR43364">
    <property type="entry name" value="NADH-SPECIFIC METHYLGLYOXAL REDUCTASE-RELATED"/>
    <property type="match status" value="1"/>
</dbReference>
<dbReference type="InterPro" id="IPR023210">
    <property type="entry name" value="NADP_OxRdtase_dom"/>
</dbReference>
<dbReference type="InterPro" id="IPR020471">
    <property type="entry name" value="AKR"/>
</dbReference>
<feature type="domain" description="NADP-dependent oxidoreductase" evidence="2">
    <location>
        <begin position="19"/>
        <end position="324"/>
    </location>
</feature>
<dbReference type="Pfam" id="PF00248">
    <property type="entry name" value="Aldo_ket_red"/>
    <property type="match status" value="1"/>
</dbReference>
<evidence type="ECO:0000313" key="3">
    <source>
        <dbReference type="EMBL" id="HCT13779.1"/>
    </source>
</evidence>
<dbReference type="SUPFAM" id="SSF51430">
    <property type="entry name" value="NAD(P)-linked oxidoreductase"/>
    <property type="match status" value="1"/>
</dbReference>
<reference evidence="3 4" key="1">
    <citation type="journal article" date="2018" name="Nat. Biotechnol.">
        <title>A standardized bacterial taxonomy based on genome phylogeny substantially revises the tree of life.</title>
        <authorList>
            <person name="Parks D.H."/>
            <person name="Chuvochina M."/>
            <person name="Waite D.W."/>
            <person name="Rinke C."/>
            <person name="Skarshewski A."/>
            <person name="Chaumeil P.A."/>
            <person name="Hugenholtz P."/>
        </authorList>
    </citation>
    <scope>NUCLEOTIDE SEQUENCE [LARGE SCALE GENOMIC DNA]</scope>
    <source>
        <strain evidence="3">UBA11247</strain>
    </source>
</reference>
<dbReference type="PANTHER" id="PTHR43364:SF18">
    <property type="entry name" value="OXIDOREDUCTASE"/>
    <property type="match status" value="1"/>
</dbReference>
<gene>
    <name evidence="3" type="ORF">DIW82_03000</name>
</gene>
<dbReference type="AlphaFoldDB" id="A0A3D4SWW8"/>
<dbReference type="STRING" id="863239.GCA_000213935_01467"/>
<evidence type="ECO:0000313" key="4">
    <source>
        <dbReference type="Proteomes" id="UP000261739"/>
    </source>
</evidence>
<dbReference type="PRINTS" id="PR00069">
    <property type="entry name" value="ALDKETRDTASE"/>
</dbReference>